<evidence type="ECO:0000313" key="1">
    <source>
        <dbReference type="EMBL" id="CAJ1968619.1"/>
    </source>
</evidence>
<protein>
    <submittedName>
        <fullName evidence="1">Uncharacterized protein</fullName>
    </submittedName>
</protein>
<gene>
    <name evidence="1" type="ORF">CYCCA115_LOCUS23325</name>
</gene>
<keyword evidence="2" id="KW-1185">Reference proteome</keyword>
<reference evidence="1" key="1">
    <citation type="submission" date="2023-08" db="EMBL/GenBank/DDBJ databases">
        <authorList>
            <person name="Audoor S."/>
            <person name="Bilcke G."/>
        </authorList>
    </citation>
    <scope>NUCLEOTIDE SEQUENCE</scope>
</reference>
<sequence>MTMQHQVIQDNNFAVAMIEEGAYDEASSTLCAAFQAYQNCDCAGGMESAVCDAGVSSFKPSISLDECMAKGHPMSSSVDPDFPFMYSDAIRISPEVAAAGISQHDVTSIILFNLALTHHLSALDSNDPDSDLQKALHVYEHLYTMQQENMVVGSSGFPSNLMFVLSILNNCGIIHQWRSEAGTSINGEVIAARCFDKLLSVLTLISDNAQTTNKNEEVVVRGFYRNVVLNRPPAASAA</sequence>
<comment type="caution">
    <text evidence="1">The sequence shown here is derived from an EMBL/GenBank/DDBJ whole genome shotgun (WGS) entry which is preliminary data.</text>
</comment>
<name>A0AAD2GDJ4_9STRA</name>
<proteinExistence type="predicted"/>
<accession>A0AAD2GDJ4</accession>
<dbReference type="Proteomes" id="UP001295423">
    <property type="component" value="Unassembled WGS sequence"/>
</dbReference>
<evidence type="ECO:0000313" key="2">
    <source>
        <dbReference type="Proteomes" id="UP001295423"/>
    </source>
</evidence>
<organism evidence="1 2">
    <name type="scientific">Cylindrotheca closterium</name>
    <dbReference type="NCBI Taxonomy" id="2856"/>
    <lineage>
        <taxon>Eukaryota</taxon>
        <taxon>Sar</taxon>
        <taxon>Stramenopiles</taxon>
        <taxon>Ochrophyta</taxon>
        <taxon>Bacillariophyta</taxon>
        <taxon>Bacillariophyceae</taxon>
        <taxon>Bacillariophycidae</taxon>
        <taxon>Bacillariales</taxon>
        <taxon>Bacillariaceae</taxon>
        <taxon>Cylindrotheca</taxon>
    </lineage>
</organism>
<dbReference type="AlphaFoldDB" id="A0AAD2GDJ4"/>
<dbReference type="EMBL" id="CAKOGP040002391">
    <property type="protein sequence ID" value="CAJ1968619.1"/>
    <property type="molecule type" value="Genomic_DNA"/>
</dbReference>